<evidence type="ECO:0000313" key="1">
    <source>
        <dbReference type="EMBL" id="KAF7152779.1"/>
    </source>
</evidence>
<protein>
    <recommendedName>
        <fullName evidence="3">F-box domain-containing protein</fullName>
    </recommendedName>
</protein>
<reference evidence="1" key="1">
    <citation type="submission" date="2019-11" db="EMBL/GenBank/DDBJ databases">
        <authorList>
            <person name="Liu Y."/>
            <person name="Hou J."/>
            <person name="Li T.-Q."/>
            <person name="Guan C.-H."/>
            <person name="Wu X."/>
            <person name="Wu H.-Z."/>
            <person name="Ling F."/>
            <person name="Zhang R."/>
            <person name="Shi X.-G."/>
            <person name="Ren J.-P."/>
            <person name="Chen E.-F."/>
            <person name="Sun J.-M."/>
        </authorList>
    </citation>
    <scope>NUCLEOTIDE SEQUENCE</scope>
    <source>
        <strain evidence="1">Adult_tree_wgs_1</strain>
        <tissue evidence="1">Leaves</tissue>
    </source>
</reference>
<organism evidence="1 2">
    <name type="scientific">Rhododendron simsii</name>
    <name type="common">Sims's rhododendron</name>
    <dbReference type="NCBI Taxonomy" id="118357"/>
    <lineage>
        <taxon>Eukaryota</taxon>
        <taxon>Viridiplantae</taxon>
        <taxon>Streptophyta</taxon>
        <taxon>Embryophyta</taxon>
        <taxon>Tracheophyta</taxon>
        <taxon>Spermatophyta</taxon>
        <taxon>Magnoliopsida</taxon>
        <taxon>eudicotyledons</taxon>
        <taxon>Gunneridae</taxon>
        <taxon>Pentapetalae</taxon>
        <taxon>asterids</taxon>
        <taxon>Ericales</taxon>
        <taxon>Ericaceae</taxon>
        <taxon>Ericoideae</taxon>
        <taxon>Rhodoreae</taxon>
        <taxon>Rhododendron</taxon>
    </lineage>
</organism>
<dbReference type="AlphaFoldDB" id="A0A834HEY6"/>
<dbReference type="OrthoDB" id="6066220at2759"/>
<accession>A0A834HEY6</accession>
<keyword evidence="2" id="KW-1185">Reference proteome</keyword>
<evidence type="ECO:0000313" key="2">
    <source>
        <dbReference type="Proteomes" id="UP000626092"/>
    </source>
</evidence>
<proteinExistence type="predicted"/>
<comment type="caution">
    <text evidence="1">The sequence shown here is derived from an EMBL/GenBank/DDBJ whole genome shotgun (WGS) entry which is preliminary data.</text>
</comment>
<dbReference type="PANTHER" id="PTHR13318">
    <property type="entry name" value="PARTNER OF PAIRED, ISOFORM B-RELATED"/>
    <property type="match status" value="1"/>
</dbReference>
<dbReference type="Gene3D" id="3.80.10.10">
    <property type="entry name" value="Ribonuclease Inhibitor"/>
    <property type="match status" value="2"/>
</dbReference>
<gene>
    <name evidence="1" type="ORF">RHSIM_Rhsim01G0015100</name>
</gene>
<dbReference type="GO" id="GO:0019005">
    <property type="term" value="C:SCF ubiquitin ligase complex"/>
    <property type="evidence" value="ECO:0007669"/>
    <property type="project" value="TreeGrafter"/>
</dbReference>
<dbReference type="GO" id="GO:0031146">
    <property type="term" value="P:SCF-dependent proteasomal ubiquitin-dependent protein catabolic process"/>
    <property type="evidence" value="ECO:0007669"/>
    <property type="project" value="TreeGrafter"/>
</dbReference>
<sequence length="400" mass="45513">MEKQGHGYFPDDCWELIFQKLREDDERDLGSISLVSKRFLLISNWVKQSLNVNAKKRHLLSNHLSRFRHIKSIVICFDKKKYVDGLVNQIAWSGVLNLQDIWFQCSTEPPRDCFKALALNKIINNYLKVLDCSGLCSMQDKDLVLIADLFPRIEELWLRTDAYIYKDAAARMTDDGVDVLASKLMELKEIVFTGYTCSITDQSLISLSTNCAKLRKISLCIYSSCQHYVTEDGIDFVVQHSPNLTSLSLELWSLQHSASFFAIGNALANAKNLHSLTMTQELISDKRIWLVAKACTPLRKLKIVDFGGQYPEIHGGLKFLLHACELTLEEITLRNWALSNLGISDLAQYLSNLTSIDLDGHFGLTSVTFYTLTMSCPLLEILTMACARGRDRYFFSRSHI</sequence>
<evidence type="ECO:0008006" key="3">
    <source>
        <dbReference type="Google" id="ProtNLM"/>
    </source>
</evidence>
<dbReference type="InterPro" id="IPR032675">
    <property type="entry name" value="LRR_dom_sf"/>
</dbReference>
<dbReference type="EMBL" id="WJXA01000001">
    <property type="protein sequence ID" value="KAF7152779.1"/>
    <property type="molecule type" value="Genomic_DNA"/>
</dbReference>
<dbReference type="Proteomes" id="UP000626092">
    <property type="component" value="Unassembled WGS sequence"/>
</dbReference>
<name>A0A834HEY6_RHOSS</name>
<dbReference type="SUPFAM" id="SSF52047">
    <property type="entry name" value="RNI-like"/>
    <property type="match status" value="1"/>
</dbReference>